<reference evidence="8" key="1">
    <citation type="submission" date="2025-08" db="UniProtKB">
        <authorList>
            <consortium name="RefSeq"/>
        </authorList>
    </citation>
    <scope>IDENTIFICATION</scope>
</reference>
<comment type="subcellular location">
    <subcellularLocation>
        <location evidence="1">Nucleus</location>
    </subcellularLocation>
</comment>
<dbReference type="GO" id="GO:0046983">
    <property type="term" value="F:protein dimerization activity"/>
    <property type="evidence" value="ECO:0007669"/>
    <property type="project" value="InterPro"/>
</dbReference>
<evidence type="ECO:0000256" key="2">
    <source>
        <dbReference type="ARBA" id="ARBA00023015"/>
    </source>
</evidence>
<evidence type="ECO:0000313" key="8">
    <source>
        <dbReference type="RefSeq" id="XP_010257734.1"/>
    </source>
</evidence>
<dbReference type="SUPFAM" id="SSF47459">
    <property type="entry name" value="HLH, helix-loop-helix DNA-binding domain"/>
    <property type="match status" value="1"/>
</dbReference>
<dbReference type="FunFam" id="4.10.280.10:FF:000002">
    <property type="entry name" value="Basic helix-loop-helix transcription factor"/>
    <property type="match status" value="1"/>
</dbReference>
<feature type="region of interest" description="Disordered" evidence="5">
    <location>
        <begin position="50"/>
        <end position="158"/>
    </location>
</feature>
<dbReference type="AlphaFoldDB" id="A0A1U8A767"/>
<feature type="compositionally biased region" description="Polar residues" evidence="5">
    <location>
        <begin position="137"/>
        <end position="153"/>
    </location>
</feature>
<dbReference type="GO" id="GO:0006355">
    <property type="term" value="P:regulation of DNA-templated transcription"/>
    <property type="evidence" value="ECO:0007669"/>
    <property type="project" value="InterPro"/>
</dbReference>
<evidence type="ECO:0000256" key="3">
    <source>
        <dbReference type="ARBA" id="ARBA00023163"/>
    </source>
</evidence>
<keyword evidence="3" id="KW-0804">Transcription</keyword>
<dbReference type="RefSeq" id="XP_010257734.1">
    <property type="nucleotide sequence ID" value="XM_010259432.2"/>
</dbReference>
<dbReference type="InterPro" id="IPR024097">
    <property type="entry name" value="bHLH_ZIP_TF"/>
</dbReference>
<evidence type="ECO:0000313" key="7">
    <source>
        <dbReference type="Proteomes" id="UP000189703"/>
    </source>
</evidence>
<dbReference type="Proteomes" id="UP000189703">
    <property type="component" value="Unplaced"/>
</dbReference>
<dbReference type="Gene3D" id="4.10.280.10">
    <property type="entry name" value="Helix-loop-helix DNA-binding domain"/>
    <property type="match status" value="1"/>
</dbReference>
<keyword evidence="4" id="KW-0539">Nucleus</keyword>
<dbReference type="OrthoDB" id="678327at2759"/>
<dbReference type="PANTHER" id="PTHR12565:SF321">
    <property type="entry name" value="TRANSCRIPTION FACTOR BHLH089"/>
    <property type="match status" value="1"/>
</dbReference>
<evidence type="ECO:0000256" key="4">
    <source>
        <dbReference type="ARBA" id="ARBA00023242"/>
    </source>
</evidence>
<gene>
    <name evidence="8" type="primary">LOC104597688</name>
</gene>
<sequence length="239" mass="26064">MDPPLINECPFPAANPSSYSLAEIWPFPLNGGGGVGDSAGVLGLRRNHFRQNSGGFVDSSGTGTAVNRDMSMNESTVTEQSVSRGGNGRKRSDAGSEDESSKLVSTSSGNDVNDCDGKRLKVSRSKDENGDSKTETEASSGARNKPAEQNTQPPERPKQDYIHVWARKGQATDSHSLAERARREKISERMKILQDLVPGCNKVIGKALILDEIINYIQSLQRQVQPVNLKLDLYKTFGW</sequence>
<dbReference type="GeneID" id="104597688"/>
<dbReference type="PROSITE" id="PS50888">
    <property type="entry name" value="BHLH"/>
    <property type="match status" value="1"/>
</dbReference>
<feature type="domain" description="BHLH" evidence="6">
    <location>
        <begin position="170"/>
        <end position="220"/>
    </location>
</feature>
<protein>
    <submittedName>
        <fullName evidence="8">Transcription factor bHLH79-like isoform X5</fullName>
    </submittedName>
</protein>
<feature type="compositionally biased region" description="Basic and acidic residues" evidence="5">
    <location>
        <begin position="115"/>
        <end position="136"/>
    </location>
</feature>
<dbReference type="PANTHER" id="PTHR12565">
    <property type="entry name" value="STEROL REGULATORY ELEMENT-BINDING PROTEIN"/>
    <property type="match status" value="1"/>
</dbReference>
<accession>A0A1U8A767</accession>
<name>A0A1U8A767_NELNU</name>
<evidence type="ECO:0000256" key="1">
    <source>
        <dbReference type="ARBA" id="ARBA00004123"/>
    </source>
</evidence>
<dbReference type="SMART" id="SM00353">
    <property type="entry name" value="HLH"/>
    <property type="match status" value="1"/>
</dbReference>
<dbReference type="InterPro" id="IPR036638">
    <property type="entry name" value="HLH_DNA-bd_sf"/>
</dbReference>
<evidence type="ECO:0000259" key="6">
    <source>
        <dbReference type="PROSITE" id="PS50888"/>
    </source>
</evidence>
<keyword evidence="2" id="KW-0805">Transcription regulation</keyword>
<proteinExistence type="predicted"/>
<dbReference type="GO" id="GO:0005634">
    <property type="term" value="C:nucleus"/>
    <property type="evidence" value="ECO:0007669"/>
    <property type="project" value="UniProtKB-SubCell"/>
</dbReference>
<feature type="compositionally biased region" description="Polar residues" evidence="5">
    <location>
        <begin position="102"/>
        <end position="111"/>
    </location>
</feature>
<keyword evidence="7" id="KW-1185">Reference proteome</keyword>
<organism evidence="7 8">
    <name type="scientific">Nelumbo nucifera</name>
    <name type="common">Sacred lotus</name>
    <dbReference type="NCBI Taxonomy" id="4432"/>
    <lineage>
        <taxon>Eukaryota</taxon>
        <taxon>Viridiplantae</taxon>
        <taxon>Streptophyta</taxon>
        <taxon>Embryophyta</taxon>
        <taxon>Tracheophyta</taxon>
        <taxon>Spermatophyta</taxon>
        <taxon>Magnoliopsida</taxon>
        <taxon>Proteales</taxon>
        <taxon>Nelumbonaceae</taxon>
        <taxon>Nelumbo</taxon>
    </lineage>
</organism>
<dbReference type="Pfam" id="PF00010">
    <property type="entry name" value="HLH"/>
    <property type="match status" value="1"/>
</dbReference>
<feature type="compositionally biased region" description="Polar residues" evidence="5">
    <location>
        <begin position="50"/>
        <end position="84"/>
    </location>
</feature>
<evidence type="ECO:0000256" key="5">
    <source>
        <dbReference type="SAM" id="MobiDB-lite"/>
    </source>
</evidence>
<dbReference type="InterPro" id="IPR011598">
    <property type="entry name" value="bHLH_dom"/>
</dbReference>